<feature type="non-terminal residue" evidence="3">
    <location>
        <position position="429"/>
    </location>
</feature>
<comment type="subcellular location">
    <subcellularLocation>
        <location evidence="1">Nucleus</location>
    </subcellularLocation>
</comment>
<dbReference type="EMBL" id="CAKM01000273">
    <property type="protein sequence ID" value="CCJ30956.1"/>
    <property type="molecule type" value="Genomic_DNA"/>
</dbReference>
<feature type="domain" description="Sister chromatid cohesion C-terminal" evidence="2">
    <location>
        <begin position="178"/>
        <end position="276"/>
    </location>
</feature>
<keyword evidence="1" id="KW-0539">Nucleus</keyword>
<sequence>MLSCIKAIEPYKTMLQDKREINDDKKLILLLLLLGLFGRYCNFDKHYEFFSVSLNLKTDTSVAKFLIDTISIFFSLSSNIHISIQKVALHSIGTICIAHSKFFLYDENLKIMNQVLEGKSIELQNTLLSIFYDFLSIEEKECRYAFENEKNTQLLESKSIDINITENMKKIENDGISISLMQRYLSQILEISMNEDAKLSIVAIKILEIIITNGIANPRTCIPVIVALEISSNKLIRDIAIKIHLEIHEKHESLVEGCYIDSVKMAFQYQTRIKHLNSDIDMSQINLHNNEDISFSKFLIQNLASFEYSTIEEVQCIIYTTNRILSTTGMSLYQQIEMKEFKFEDHDIIRITIASAQMLALVLLKKYLKESYGLTEQKCRFFDPNRLGNSKDNKPANKLLNISLNLDLISNITNSTITKNLSEKIIQSV</sequence>
<dbReference type="InterPro" id="IPR024986">
    <property type="entry name" value="Nipped-B_C"/>
</dbReference>
<dbReference type="PANTHER" id="PTHR21704">
    <property type="entry name" value="NIPPED-B-LIKE PROTEIN DELANGIN SCC2-RELATED"/>
    <property type="match status" value="1"/>
</dbReference>
<dbReference type="GO" id="GO:0090694">
    <property type="term" value="C:Scc2-Scc4 cohesin loading complex"/>
    <property type="evidence" value="ECO:0007669"/>
    <property type="project" value="TreeGrafter"/>
</dbReference>
<dbReference type="GO" id="GO:0010468">
    <property type="term" value="P:regulation of gene expression"/>
    <property type="evidence" value="ECO:0007669"/>
    <property type="project" value="InterPro"/>
</dbReference>
<dbReference type="STRING" id="1209962.L0PEZ5"/>
<gene>
    <name evidence="3" type="ORF">PNEJI1_000442</name>
</gene>
<dbReference type="GO" id="GO:0034087">
    <property type="term" value="P:establishment of mitotic sister chromatid cohesion"/>
    <property type="evidence" value="ECO:0007669"/>
    <property type="project" value="TreeGrafter"/>
</dbReference>
<dbReference type="GO" id="GO:0140588">
    <property type="term" value="P:chromatin looping"/>
    <property type="evidence" value="ECO:0007669"/>
    <property type="project" value="InterPro"/>
</dbReference>
<keyword evidence="1" id="KW-0677">Repeat</keyword>
<evidence type="ECO:0000259" key="2">
    <source>
        <dbReference type="Pfam" id="PF12830"/>
    </source>
</evidence>
<evidence type="ECO:0000256" key="1">
    <source>
        <dbReference type="RuleBase" id="RU364107"/>
    </source>
</evidence>
<organism evidence="4">
    <name type="scientific">Pneumocystis jirovecii</name>
    <name type="common">Human pneumocystis pneumonia agent</name>
    <dbReference type="NCBI Taxonomy" id="42068"/>
    <lineage>
        <taxon>Eukaryota</taxon>
        <taxon>Fungi</taxon>
        <taxon>Dikarya</taxon>
        <taxon>Ascomycota</taxon>
        <taxon>Taphrinomycotina</taxon>
        <taxon>Pneumocystomycetes</taxon>
        <taxon>Pneumocystaceae</taxon>
        <taxon>Pneumocystis</taxon>
    </lineage>
</organism>
<feature type="domain" description="Sister chromatid cohesion C-terminal" evidence="2">
    <location>
        <begin position="282"/>
        <end position="324"/>
    </location>
</feature>
<accession>L0PEZ5</accession>
<dbReference type="GO" id="GO:1990414">
    <property type="term" value="P:replication-born double-strand break repair via sister chromatid exchange"/>
    <property type="evidence" value="ECO:0007669"/>
    <property type="project" value="TreeGrafter"/>
</dbReference>
<dbReference type="Proteomes" id="UP000010422">
    <property type="component" value="Unassembled WGS sequence"/>
</dbReference>
<dbReference type="Pfam" id="PF12830">
    <property type="entry name" value="Nipped-B_C"/>
    <property type="match status" value="2"/>
</dbReference>
<dbReference type="SUPFAM" id="SSF48371">
    <property type="entry name" value="ARM repeat"/>
    <property type="match status" value="1"/>
</dbReference>
<reference evidence="3 4" key="1">
    <citation type="journal article" date="2012" name="MBio">
        <title>De novo assembly of the Pneumocystis jirovecii genome from a single bronchoalveolar lavage fluid specimen from a patient.</title>
        <authorList>
            <person name="Cisse O.H."/>
            <person name="Pagni M."/>
            <person name="Hauser P.M."/>
        </authorList>
    </citation>
    <scope>NUCLEOTIDE SEQUENCE [LARGE SCALE GENOMIC DNA]</scope>
    <source>
        <strain evidence="3 4">SE8</strain>
    </source>
</reference>
<evidence type="ECO:0000313" key="4">
    <source>
        <dbReference type="Proteomes" id="UP000010422"/>
    </source>
</evidence>
<dbReference type="PANTHER" id="PTHR21704:SF18">
    <property type="entry name" value="NIPPED-B-LIKE PROTEIN"/>
    <property type="match status" value="1"/>
</dbReference>
<name>L0PEZ5_PNEJI</name>
<dbReference type="InterPro" id="IPR016024">
    <property type="entry name" value="ARM-type_fold"/>
</dbReference>
<evidence type="ECO:0000313" key="3">
    <source>
        <dbReference type="EMBL" id="CCJ30956.1"/>
    </source>
</evidence>
<comment type="similarity">
    <text evidence="1">Belongs to the SCC2/Nipped-B family.</text>
</comment>
<dbReference type="InterPro" id="IPR033031">
    <property type="entry name" value="Scc2/Nipped-B"/>
</dbReference>
<dbReference type="GO" id="GO:0003682">
    <property type="term" value="F:chromatin binding"/>
    <property type="evidence" value="ECO:0007669"/>
    <property type="project" value="TreeGrafter"/>
</dbReference>
<dbReference type="GO" id="GO:0071169">
    <property type="term" value="P:establishment of protein localization to chromatin"/>
    <property type="evidence" value="ECO:0007669"/>
    <property type="project" value="TreeGrafter"/>
</dbReference>
<comment type="caution">
    <text evidence="3">The sequence shown here is derived from an EMBL/GenBank/DDBJ whole genome shotgun (WGS) entry which is preliminary data.</text>
</comment>
<dbReference type="AlphaFoldDB" id="L0PEZ5"/>
<protein>
    <recommendedName>
        <fullName evidence="1">Sister chromatid cohesion protein</fullName>
    </recommendedName>
</protein>
<dbReference type="VEuPathDB" id="FungiDB:PNEJI1_000442"/>
<dbReference type="InParanoid" id="L0PEZ5"/>
<keyword evidence="1" id="KW-0131">Cell cycle</keyword>
<dbReference type="GO" id="GO:0061775">
    <property type="term" value="F:cohesin loader activity"/>
    <property type="evidence" value="ECO:0007669"/>
    <property type="project" value="InterPro"/>
</dbReference>
<proteinExistence type="inferred from homology"/>